<dbReference type="KEGG" id="vg:40524925"/>
<keyword evidence="2 5" id="KW-0167">Capsid protein</keyword>
<protein>
    <submittedName>
        <fullName evidence="5">Coat protein</fullName>
    </submittedName>
</protein>
<dbReference type="GO" id="GO:0019028">
    <property type="term" value="C:viral capsid"/>
    <property type="evidence" value="ECO:0007669"/>
    <property type="project" value="UniProtKB-KW"/>
</dbReference>
<evidence type="ECO:0000256" key="4">
    <source>
        <dbReference type="SAM" id="MobiDB-lite"/>
    </source>
</evidence>
<feature type="region of interest" description="Disordered" evidence="4">
    <location>
        <begin position="82"/>
        <end position="101"/>
    </location>
</feature>
<dbReference type="Pfam" id="PF01785">
    <property type="entry name" value="Closter_coat"/>
    <property type="match status" value="1"/>
</dbReference>
<dbReference type="RefSeq" id="YP_009664819.1">
    <property type="nucleotide sequence ID" value="NC_043107.1"/>
</dbReference>
<evidence type="ECO:0000256" key="2">
    <source>
        <dbReference type="ARBA" id="ARBA00022561"/>
    </source>
</evidence>
<evidence type="ECO:0000256" key="1">
    <source>
        <dbReference type="ARBA" id="ARBA00004328"/>
    </source>
</evidence>
<proteinExistence type="predicted"/>
<evidence type="ECO:0000313" key="5">
    <source>
        <dbReference type="EMBL" id="AGF73884.1"/>
    </source>
</evidence>
<dbReference type="EMBL" id="JQ599283">
    <property type="protein sequence ID" value="AGF73884.1"/>
    <property type="molecule type" value="Genomic_RNA"/>
</dbReference>
<name>M1N1V1_9CLOS</name>
<evidence type="ECO:0000313" key="6">
    <source>
        <dbReference type="Proteomes" id="UP000232845"/>
    </source>
</evidence>
<reference evidence="5" key="1">
    <citation type="submission" date="2013-02" db="EMBL/GenBank/DDBJ databases">
        <title>Differentiation, distribution, and elimination of closteroviruses infecting Cordyline fruticosa (L.) in Hawaii.</title>
        <authorList>
            <person name="Melzer M.J."/>
        </authorList>
    </citation>
    <scope>NUCLEOTIDE SEQUENCE [LARGE SCALE GENOMIC DNA]</scope>
    <source>
        <strain evidence="5">SJ1</strain>
    </source>
</reference>
<dbReference type="GeneID" id="40524925"/>
<sequence length="316" mass="35668">MENQIRNAQNEINSIATILLKAPAIRTTTEAGLVSNIENSVTNILNNYQDLSDSQKQRVRELVLPSGFSPAIVQRLNSIKATDDQSAQRKDKENAYTKQKPENRISQLLGGNLAIPKVTLFAQPANELNAEQVNYVYECLTEYFKTEIFQKSSEESLTDEEFAACMASYFASMKEQSTSVENVNNNNLVNNFTLNDKVYTWDRAKVVKFLIAKFGIKKDRVQNIERRFGRSESNNIDALLQKLGYENSERLGTQWGVLDSTRGHINDFNALYKSTNTPRTLSAQVAATEYATTKGNKDQNPIHVTQVLGPRSQRRN</sequence>
<dbReference type="InterPro" id="IPR002679">
    <property type="entry name" value="Closter_coat"/>
</dbReference>
<dbReference type="Proteomes" id="UP000232845">
    <property type="component" value="Segment"/>
</dbReference>
<organism evidence="5 6">
    <name type="scientific">Cordyline virus 3</name>
    <dbReference type="NCBI Taxonomy" id="1177752"/>
    <lineage>
        <taxon>Viruses</taxon>
        <taxon>Riboviria</taxon>
        <taxon>Orthornavirae</taxon>
        <taxon>Kitrinoviricota</taxon>
        <taxon>Alsuviricetes</taxon>
        <taxon>Martellivirales</taxon>
        <taxon>Closteroviridae</taxon>
        <taxon>Velarivirus</taxon>
        <taxon>Velarivirus tricordylinae</taxon>
    </lineage>
</organism>
<keyword evidence="3" id="KW-0946">Virion</keyword>
<accession>M1N1V1</accession>
<evidence type="ECO:0000256" key="3">
    <source>
        <dbReference type="ARBA" id="ARBA00022844"/>
    </source>
</evidence>
<keyword evidence="6" id="KW-1185">Reference proteome</keyword>
<comment type="subcellular location">
    <subcellularLocation>
        <location evidence="1">Virion</location>
    </subcellularLocation>
</comment>